<evidence type="ECO:0000313" key="4">
    <source>
        <dbReference type="EMBL" id="GEL46535.1"/>
    </source>
</evidence>
<evidence type="ECO:0000259" key="3">
    <source>
        <dbReference type="Pfam" id="PF00561"/>
    </source>
</evidence>
<reference evidence="5 7" key="2">
    <citation type="submission" date="2020-08" db="EMBL/GenBank/DDBJ databases">
        <title>Sequencing the genomes of 1000 actinobacteria strains.</title>
        <authorList>
            <person name="Klenk H.-P."/>
        </authorList>
    </citation>
    <scope>NUCLEOTIDE SEQUENCE [LARGE SCALE GENOMIC DNA]</scope>
    <source>
        <strain evidence="5 7">DSM 9581</strain>
    </source>
</reference>
<feature type="domain" description="AB hydrolase-1" evidence="3">
    <location>
        <begin position="60"/>
        <end position="216"/>
    </location>
</feature>
<dbReference type="EMBL" id="BJVQ01000018">
    <property type="protein sequence ID" value="GEL46535.1"/>
    <property type="molecule type" value="Genomic_DNA"/>
</dbReference>
<keyword evidence="6" id="KW-1185">Reference proteome</keyword>
<dbReference type="PANTHER" id="PTHR43248:SF2">
    <property type="entry name" value="PROLYL AMINOPEPTIDASE"/>
    <property type="match status" value="1"/>
</dbReference>
<protein>
    <submittedName>
        <fullName evidence="4">Alpha/beta hydrolase</fullName>
    </submittedName>
    <submittedName>
        <fullName evidence="5">Pimeloyl-ACP methyl ester carboxylesterase</fullName>
    </submittedName>
</protein>
<dbReference type="PANTHER" id="PTHR43248">
    <property type="entry name" value="2-SUCCINYL-6-HYDROXY-2,4-CYCLOHEXADIENE-1-CARBOXYLATE SYNTHASE"/>
    <property type="match status" value="1"/>
</dbReference>
<evidence type="ECO:0000256" key="1">
    <source>
        <dbReference type="ARBA" id="ARBA00010088"/>
    </source>
</evidence>
<dbReference type="InterPro" id="IPR029058">
    <property type="entry name" value="AB_hydrolase_fold"/>
</dbReference>
<name>A0A511FBE2_9CELL</name>
<reference evidence="4 6" key="1">
    <citation type="submission" date="2019-07" db="EMBL/GenBank/DDBJ databases">
        <title>Whole genome shotgun sequence of Cellulomonas hominis NBRC 16055.</title>
        <authorList>
            <person name="Hosoyama A."/>
            <person name="Uohara A."/>
            <person name="Ohji S."/>
            <person name="Ichikawa N."/>
        </authorList>
    </citation>
    <scope>NUCLEOTIDE SEQUENCE [LARGE SCALE GENOMIC DNA]</scope>
    <source>
        <strain evidence="4 6">NBRC 16055</strain>
    </source>
</reference>
<evidence type="ECO:0000256" key="2">
    <source>
        <dbReference type="ARBA" id="ARBA00022801"/>
    </source>
</evidence>
<dbReference type="InterPro" id="IPR051601">
    <property type="entry name" value="Serine_prot/Carboxylest_S33"/>
</dbReference>
<dbReference type="GO" id="GO:0004177">
    <property type="term" value="F:aminopeptidase activity"/>
    <property type="evidence" value="ECO:0007669"/>
    <property type="project" value="UniProtKB-EC"/>
</dbReference>
<accession>A0A511FBE2</accession>
<evidence type="ECO:0000313" key="6">
    <source>
        <dbReference type="Proteomes" id="UP000321723"/>
    </source>
</evidence>
<dbReference type="InterPro" id="IPR002410">
    <property type="entry name" value="Peptidase_S33"/>
</dbReference>
<dbReference type="SUPFAM" id="SSF53474">
    <property type="entry name" value="alpha/beta-Hydrolases"/>
    <property type="match status" value="1"/>
</dbReference>
<dbReference type="Pfam" id="PF00561">
    <property type="entry name" value="Abhydrolase_1"/>
    <property type="match status" value="1"/>
</dbReference>
<dbReference type="EMBL" id="JACHDN010000001">
    <property type="protein sequence ID" value="MBB5472762.1"/>
    <property type="molecule type" value="Genomic_DNA"/>
</dbReference>
<proteinExistence type="inferred from homology"/>
<dbReference type="InterPro" id="IPR000073">
    <property type="entry name" value="AB_hydrolase_1"/>
</dbReference>
<dbReference type="Proteomes" id="UP000321723">
    <property type="component" value="Unassembled WGS sequence"/>
</dbReference>
<comment type="caution">
    <text evidence="4">The sequence shown here is derived from an EMBL/GenBank/DDBJ whole genome shotgun (WGS) entry which is preliminary data.</text>
</comment>
<gene>
    <name evidence="4" type="ORF">CHO01_16510</name>
    <name evidence="5" type="ORF">HNR08_001498</name>
</gene>
<dbReference type="GO" id="GO:0006508">
    <property type="term" value="P:proteolysis"/>
    <property type="evidence" value="ECO:0007669"/>
    <property type="project" value="InterPro"/>
</dbReference>
<dbReference type="Proteomes" id="UP000564629">
    <property type="component" value="Unassembled WGS sequence"/>
</dbReference>
<sequence length="441" mass="47346">MTPTTVPAPATTTGTTVPPVLVREHRLRVPVDRSDPGRYPDIEVFARELVDPARDAEDLPLLLFLQGGPGGMGPRPLGGGWWSTALRTHRVVLLDQRGTGRSSRVDGRTVGRFATGAEAAGYLACFRADAVVEDAEALRHAVYGGRRWATLGQSYGGFLTLTYLSRHPEALTACYVTGGLPGIAATVEDVYARTFPRQAARVAAFARRYPGDVARLGALADRLSAGDVRLPDGDPFTVRRLQTLGMPLGMSTGVDALHWLLDTLDPDADGVPDDAFALAVQAQTGFDANPLYAVLQEVIYHQGERAGGWAAQAEADRRPELDPAARPLALTGEAVFPWMFADVRALRPFRAAAEALAARTSWPALYDPARLAANEVPVAAVQYVDDPYVDLDLALGTADAVGNAQVWVTNEFLHDGLRAAGDVILPRLVDLAAGRWSVTRR</sequence>
<dbReference type="Gene3D" id="3.40.50.1820">
    <property type="entry name" value="alpha/beta hydrolase"/>
    <property type="match status" value="1"/>
</dbReference>
<evidence type="ECO:0000313" key="7">
    <source>
        <dbReference type="Proteomes" id="UP000564629"/>
    </source>
</evidence>
<evidence type="ECO:0000313" key="5">
    <source>
        <dbReference type="EMBL" id="MBB5472762.1"/>
    </source>
</evidence>
<organism evidence="4 6">
    <name type="scientific">Cellulomonas hominis</name>
    <dbReference type="NCBI Taxonomy" id="156981"/>
    <lineage>
        <taxon>Bacteria</taxon>
        <taxon>Bacillati</taxon>
        <taxon>Actinomycetota</taxon>
        <taxon>Actinomycetes</taxon>
        <taxon>Micrococcales</taxon>
        <taxon>Cellulomonadaceae</taxon>
        <taxon>Cellulomonas</taxon>
    </lineage>
</organism>
<dbReference type="RefSeq" id="WP_246803028.1">
    <property type="nucleotide sequence ID" value="NZ_BJVQ01000018.1"/>
</dbReference>
<dbReference type="PRINTS" id="PR00793">
    <property type="entry name" value="PROAMNOPTASE"/>
</dbReference>
<comment type="similarity">
    <text evidence="1">Belongs to the peptidase S33 family.</text>
</comment>
<dbReference type="AlphaFoldDB" id="A0A511FBE2"/>
<keyword evidence="2 4" id="KW-0378">Hydrolase</keyword>